<sequence length="2397" mass="267540">MRYMLVAMLALLPNAIWGLTEISKYALLDNGIIKVAVDGVIPSGNYSLWYIENSAGEKVEIQYNYWAGTLKGNVLVVNNNFNSYDNVEISAKDDNTANYHLVVMTSSDEKLKDLDTSVAEKKITFKLVSQNDAPLLKDYTGTNKMSVTDFVADGSTSYSFDLASSLESLLSLSSTSDGSSFDTSSKKIYLRINLRNKTTNATLKASEYKIEKSTDWGGYNEVNYTTLSGNNCKNDKGTFYYSDQLTSANKKHFGYKITLKNAEDVMSNYAIDVYLSDEAADVSNNTLLQEPTLKAKITYTLMPQSEKDKLTFGATDDSSLDASKVFDFRQAFTSKTAKVQLLTEKNKQRLCNALDVKDLSEVTDLYVRWMITDKSDNAIPGITASGLTLRKDKTTEKEIYYTWFSENAASTLSAALNPTFTFPPTMSWDDLKVSCVVSNTKLVEGTNVKYGVMIKEPDAFNIKFNVSLEETPLLNDLDAAYSSNLKTKPLYLKETTIASKQLIITDIASQIKDFSLYTKDASGNYVASSTNPVYYRVSIIDKKTNKPISSINYFTVSETGGISGGASTSFYSDYKYKNPKGLFYYSKDKTSVPATDFYIAFGYNSETDFLNSRIEVYFSDEAPVVDNYLVVTEPTIKGKLVYDIKKATDAPFKHYKGYANADGDYEVINASKNQLRQKVSTWEYTYVVDDDAHKSVSLMLPLQKFTNGGDQLEPLGYYRWYNYDTDNASANLSVEGTSSLLNSVKDADNVDKGLLAFNLMEHATKATVGVKYTRPNDPDWKGETIACDVSRYIDGIDATGTYMEHEPTLSIRYIFHIIPSTQMANILQEDLINDSKDLTFEDNKNVTVGFKNDDSKMTLRLDFVDPTMYYFYPVTNPEKHVYYPAGSTEAETDEIKAKRKITDSDFSPEIKRAATIEWRAYNGTRDKMCILGSGNVYGFPRFFDLSISLLNNAKWTNLDGGTATKPTFNPGDHFYVVAYVKDETGNFSSPMANFSIRYFRFYPKTFEEMGAEDVTRQISYLDENYNNIAVVSFDNDSPEQTLSAPKSPDDNQSKNPSAWNKRSYGFVYKDLIDKSANKNGDTNVYYNTKHSPLHGEYGIYKTANIEGISGKSNSGTDGYVWYSDKELHDRTYALTGKSQSGSFLYVDASDESRTIASAEFTASLCTGQQMAFSACIADMTYENVKPQIMFRLFGLEKDEYGNTKNKVLLHSFSSGDFIVQDNQAKWYQVYGKITIQQEAQVEKYSDFRIEIDNYSKGTNGADYAVDDIRIYLKPAKVEVYQDRPACGETGTGSIKLKIRAIHETLNAILNHKDTKIHYRLVNEDGSPVTGEGLYNYSLKGPGDATAKEITTTKSYASVDVFDSEETCAKYEIDGVNMIEKDADGETYIILANHQFALTKGKKYYVSICADSNPDAPDANWGKPSDVCSIYSAIFEMIGQTPMITDTDGKVITEYRVNCTDPDPKVTLKGSLTTIDPITGEKITLTGVPFLWYIDGSSTPVDATPSTTIEIPVSKIGYGAHKIYMNPETETTNTAGDMVFTVDGVEYLMCTEKIPVPLRIAKDGPQLNFGFNDVDYPFKDNSYETSLRIGLPQIKKLLEKTSQGYLQVPLHSASYKTGVEDKTLTFIDDSKIGTDKTSADVYVATTNDPLWDASLLKNPVATLSSSNLAEVKSDKQATLNIKFSDAAVENFHEGYYYELRFAFEQRAASAGTTYCPGESYLKLKIVPEFITWTPTADGGMNANWNNDANWHRSSSAELYDDKYTDYLAYGSSMSGTPTSAKDIPTQNSYVPMKFTKVTIGNLNGLPFPDLGNIVYRSTNQIATKLTNGKGNEATKYIQYDFMAIWNEADANKGFGTDGNLKCEKFYGNTCHQIYFKPQGELRDQCYLVYDKAWVEKELEPNKWYTMASPLQYIYAGDMYVPAKDGRQETKAFTDITFDTNIYSRSKYPVYQRAWMKSDVKEITPKSDYPASHYPSVAAPENVDMNLGYWSHVYNKVDESYAADGTFGGFSIKAGNALLPKDKTKKALLRLPKADTEYQYFDYKGNENSSSKTRVTKDPKGRGRLLVAFNNDEKHLAEKPQSLGTDNNSGFYLVANPYTCSISMAKFFEANTGLQKAIWMVENDEVKAISSTENYAIQPTQSFFVKKKKGEMVENVRFTSAMYVDRTITPGLLMASDYVKSIEATTENSNGQTSKARIALRPEASADYDDQEDVDLLYDQNLKDVPQVYTVAGNEAVAVNAVPELSWIPLGIVSQQAEEVSLTLKGVNKLDAPVYLYDAASASFTEVHDGEAVKVKAGDHGRYFLTQTRTSTGIDRMETEEQSAPVKVYSPAAGMIVVSALGSEKLDRVQVFTLDGKMVHSYQLPDKQRMILRVPSGIYIVKASTLSCAQAKGQKISVR</sequence>
<dbReference type="EMBL" id="VZBZ01000151">
    <property type="protein sequence ID" value="MQN78687.1"/>
    <property type="molecule type" value="Genomic_DNA"/>
</dbReference>
<evidence type="ECO:0000313" key="3">
    <source>
        <dbReference type="Proteomes" id="UP000423156"/>
    </source>
</evidence>
<comment type="caution">
    <text evidence="2">The sequence shown here is derived from an EMBL/GenBank/DDBJ whole genome shotgun (WGS) entry which is preliminary data.</text>
</comment>
<proteinExistence type="predicted"/>
<feature type="region of interest" description="Disordered" evidence="1">
    <location>
        <begin position="1036"/>
        <end position="1058"/>
    </location>
</feature>
<dbReference type="RefSeq" id="WP_153093409.1">
    <property type="nucleotide sequence ID" value="NZ_VZBX01000006.1"/>
</dbReference>
<name>A0AA91A169_9BACT</name>
<gene>
    <name evidence="2" type="ORF">F7D71_12650</name>
</gene>
<accession>A0AA91A169</accession>
<organism evidence="2 3">
    <name type="scientific">Segatella copri</name>
    <dbReference type="NCBI Taxonomy" id="165179"/>
    <lineage>
        <taxon>Bacteria</taxon>
        <taxon>Pseudomonadati</taxon>
        <taxon>Bacteroidota</taxon>
        <taxon>Bacteroidia</taxon>
        <taxon>Bacteroidales</taxon>
        <taxon>Prevotellaceae</taxon>
        <taxon>Segatella</taxon>
    </lineage>
</organism>
<evidence type="ECO:0000256" key="1">
    <source>
        <dbReference type="SAM" id="MobiDB-lite"/>
    </source>
</evidence>
<evidence type="ECO:0000313" key="2">
    <source>
        <dbReference type="EMBL" id="MQN78687.1"/>
    </source>
</evidence>
<protein>
    <submittedName>
        <fullName evidence="2">T9SS type A sorting domain-containing protein</fullName>
    </submittedName>
</protein>
<reference evidence="3" key="1">
    <citation type="submission" date="2019-09" db="EMBL/GenBank/DDBJ databases">
        <title>Distinct polysaccharide growth profiles of human intestinal Prevotella copri isolates.</title>
        <authorList>
            <person name="Fehlner-Peach H."/>
            <person name="Magnabosco C."/>
            <person name="Raghavan V."/>
            <person name="Scher J.U."/>
            <person name="Tett A."/>
            <person name="Cox L.M."/>
            <person name="Gottsegen C."/>
            <person name="Watters A."/>
            <person name="Wiltshire- Gordon J.D."/>
            <person name="Segata N."/>
            <person name="Bonneau R."/>
            <person name="Littman D.R."/>
        </authorList>
    </citation>
    <scope>NUCLEOTIDE SEQUENCE [LARGE SCALE GENOMIC DNA]</scope>
    <source>
        <strain evidence="3">BU41712</strain>
    </source>
</reference>
<dbReference type="Proteomes" id="UP000423156">
    <property type="component" value="Unassembled WGS sequence"/>
</dbReference>